<protein>
    <submittedName>
        <fullName evidence="2">Uncharacterized protein</fullName>
    </submittedName>
</protein>
<dbReference type="EMBL" id="ABCS01000050">
    <property type="protein sequence ID" value="EDM77220.1"/>
    <property type="molecule type" value="Genomic_DNA"/>
</dbReference>
<accession>A6GAB8</accession>
<keyword evidence="1" id="KW-1133">Transmembrane helix</keyword>
<evidence type="ECO:0000313" key="2">
    <source>
        <dbReference type="EMBL" id="EDM77220.1"/>
    </source>
</evidence>
<dbReference type="Proteomes" id="UP000005801">
    <property type="component" value="Unassembled WGS sequence"/>
</dbReference>
<evidence type="ECO:0000256" key="1">
    <source>
        <dbReference type="SAM" id="Phobius"/>
    </source>
</evidence>
<keyword evidence="1" id="KW-0812">Transmembrane</keyword>
<keyword evidence="1" id="KW-0472">Membrane</keyword>
<proteinExistence type="predicted"/>
<dbReference type="AlphaFoldDB" id="A6GAB8"/>
<reference evidence="2 3" key="1">
    <citation type="submission" date="2007-06" db="EMBL/GenBank/DDBJ databases">
        <authorList>
            <person name="Shimkets L."/>
            <person name="Ferriera S."/>
            <person name="Johnson J."/>
            <person name="Kravitz S."/>
            <person name="Beeson K."/>
            <person name="Sutton G."/>
            <person name="Rogers Y.-H."/>
            <person name="Friedman R."/>
            <person name="Frazier M."/>
            <person name="Venter J.C."/>
        </authorList>
    </citation>
    <scope>NUCLEOTIDE SEQUENCE [LARGE SCALE GENOMIC DNA]</scope>
    <source>
        <strain evidence="2 3">SIR-1</strain>
    </source>
</reference>
<name>A6GAB8_9BACT</name>
<keyword evidence="3" id="KW-1185">Reference proteome</keyword>
<organism evidence="2 3">
    <name type="scientific">Plesiocystis pacifica SIR-1</name>
    <dbReference type="NCBI Taxonomy" id="391625"/>
    <lineage>
        <taxon>Bacteria</taxon>
        <taxon>Pseudomonadati</taxon>
        <taxon>Myxococcota</taxon>
        <taxon>Polyangia</taxon>
        <taxon>Nannocystales</taxon>
        <taxon>Nannocystaceae</taxon>
        <taxon>Plesiocystis</taxon>
    </lineage>
</organism>
<sequence>MIAAMILFAVMWVGILFAAYRLFRWLIALDRQVRDGEAPIEPGL</sequence>
<evidence type="ECO:0000313" key="3">
    <source>
        <dbReference type="Proteomes" id="UP000005801"/>
    </source>
</evidence>
<comment type="caution">
    <text evidence="2">The sequence shown here is derived from an EMBL/GenBank/DDBJ whole genome shotgun (WGS) entry which is preliminary data.</text>
</comment>
<dbReference type="STRING" id="391625.PPSIR1_26763"/>
<feature type="transmembrane region" description="Helical" evidence="1">
    <location>
        <begin position="6"/>
        <end position="23"/>
    </location>
</feature>
<gene>
    <name evidence="2" type="ORF">PPSIR1_26763</name>
</gene>